<dbReference type="PANTHER" id="PTHR42648:SF32">
    <property type="entry name" value="RIBONUCLEASE H-LIKE DOMAIN, GAG-PRE-INTEGRASE DOMAIN PROTEIN-RELATED"/>
    <property type="match status" value="1"/>
</dbReference>
<evidence type="ECO:0000259" key="1">
    <source>
        <dbReference type="PROSITE" id="PS50994"/>
    </source>
</evidence>
<dbReference type="EMBL" id="BKCJ010000246">
    <property type="protein sequence ID" value="GEU31392.1"/>
    <property type="molecule type" value="Genomic_DNA"/>
</dbReference>
<feature type="domain" description="Integrase catalytic" evidence="1">
    <location>
        <begin position="324"/>
        <end position="490"/>
    </location>
</feature>
<evidence type="ECO:0000313" key="2">
    <source>
        <dbReference type="EMBL" id="GEU31392.1"/>
    </source>
</evidence>
<dbReference type="PANTHER" id="PTHR42648">
    <property type="entry name" value="TRANSPOSASE, PUTATIVE-RELATED"/>
    <property type="match status" value="1"/>
</dbReference>
<dbReference type="Gene3D" id="3.30.420.10">
    <property type="entry name" value="Ribonuclease H-like superfamily/Ribonuclease H"/>
    <property type="match status" value="1"/>
</dbReference>
<gene>
    <name evidence="2" type="ORF">Tci_003370</name>
</gene>
<organism evidence="2">
    <name type="scientific">Tanacetum cinerariifolium</name>
    <name type="common">Dalmatian daisy</name>
    <name type="synonym">Chrysanthemum cinerariifolium</name>
    <dbReference type="NCBI Taxonomy" id="118510"/>
    <lineage>
        <taxon>Eukaryota</taxon>
        <taxon>Viridiplantae</taxon>
        <taxon>Streptophyta</taxon>
        <taxon>Embryophyta</taxon>
        <taxon>Tracheophyta</taxon>
        <taxon>Spermatophyta</taxon>
        <taxon>Magnoliopsida</taxon>
        <taxon>eudicotyledons</taxon>
        <taxon>Gunneridae</taxon>
        <taxon>Pentapetalae</taxon>
        <taxon>asterids</taxon>
        <taxon>campanulids</taxon>
        <taxon>Asterales</taxon>
        <taxon>Asteraceae</taxon>
        <taxon>Asteroideae</taxon>
        <taxon>Anthemideae</taxon>
        <taxon>Anthemidinae</taxon>
        <taxon>Tanacetum</taxon>
    </lineage>
</organism>
<dbReference type="InterPro" id="IPR039537">
    <property type="entry name" value="Retrotran_Ty1/copia-like"/>
</dbReference>
<accession>A0A6L2J3Q9</accession>
<dbReference type="InterPro" id="IPR001584">
    <property type="entry name" value="Integrase_cat-core"/>
</dbReference>
<dbReference type="InterPro" id="IPR012337">
    <property type="entry name" value="RNaseH-like_sf"/>
</dbReference>
<protein>
    <submittedName>
        <fullName evidence="2">Retrovirus-related Pol polyprotein from transposon TNT 1-94</fullName>
    </submittedName>
</protein>
<name>A0A6L2J3Q9_TANCI</name>
<reference evidence="2" key="1">
    <citation type="journal article" date="2019" name="Sci. Rep.">
        <title>Draft genome of Tanacetum cinerariifolium, the natural source of mosquito coil.</title>
        <authorList>
            <person name="Yamashiro T."/>
            <person name="Shiraishi A."/>
            <person name="Satake H."/>
            <person name="Nakayama K."/>
        </authorList>
    </citation>
    <scope>NUCLEOTIDE SEQUENCE</scope>
</reference>
<dbReference type="SUPFAM" id="SSF53098">
    <property type="entry name" value="Ribonuclease H-like"/>
    <property type="match status" value="1"/>
</dbReference>
<comment type="caution">
    <text evidence="2">The sequence shown here is derived from an EMBL/GenBank/DDBJ whole genome shotgun (WGS) entry which is preliminary data.</text>
</comment>
<sequence length="589" mass="67428">MVEVKVLMALAKENDVVIKESARNGEWVKISLRKFWAKRPCLCRIFNIKVTIPDVERPWFSKAEGFILLNHDTSRILSAESQRNTIDPSVAISDSSTSDYDSADESSICSTLLLPLKKLEVVDPISRPKTIKSILKSKSTLKAEALKRVIINEPSSAPAKGNKSFSTSKVHSAPASKLKSVKIKDDPPLALVMKELNNLKLKVSKISHLTPEHLKSLGRASSRSQIPRPLKRFFPPCTHCGGLDHLSNACLYSHVCGLCRSYDHDTNGLNRIISLEREINPRNPEHAFKRCKVCGSSTHTITDHYDIEWFKRGETLQAKKAEALRLTRVESSNANKSKTLTKRSINHEKYTLVIVDEYSRYTWVYFLKKKSQAPETILSFIKRVENQNDIKVKQLRIKNGTEFRNSILVNFCDEKSISQNFYSLYTPEQNGFAERKNRTLIEAARTMLSGSIFSKQYWTEAIAAAYDTQNRSTIVKRHLKTPYEIFRKRILNINFIHVFGCPVYIHNHKDHLGKFDKKADDCYLLGYSLVSKAFRVFNTKRQQIEETDHITYDESLDAIKFSKPSVDNINIAETERYPPNEYLYPFEPS</sequence>
<dbReference type="AlphaFoldDB" id="A0A6L2J3Q9"/>
<dbReference type="InterPro" id="IPR036397">
    <property type="entry name" value="RNaseH_sf"/>
</dbReference>
<dbReference type="InterPro" id="IPR057670">
    <property type="entry name" value="SH3_retrovirus"/>
</dbReference>
<dbReference type="Pfam" id="PF25597">
    <property type="entry name" value="SH3_retrovirus"/>
    <property type="match status" value="1"/>
</dbReference>
<dbReference type="PROSITE" id="PS50994">
    <property type="entry name" value="INTEGRASE"/>
    <property type="match status" value="1"/>
</dbReference>
<proteinExistence type="predicted"/>
<dbReference type="GO" id="GO:0015074">
    <property type="term" value="P:DNA integration"/>
    <property type="evidence" value="ECO:0007669"/>
    <property type="project" value="InterPro"/>
</dbReference>
<dbReference type="GO" id="GO:0003676">
    <property type="term" value="F:nucleic acid binding"/>
    <property type="evidence" value="ECO:0007669"/>
    <property type="project" value="InterPro"/>
</dbReference>